<evidence type="ECO:0000313" key="5">
    <source>
        <dbReference type="EMBL" id="NSL50245.1"/>
    </source>
</evidence>
<protein>
    <submittedName>
        <fullName evidence="5">Zinc ABC transporter substrate-binding protein</fullName>
    </submittedName>
</protein>
<gene>
    <name evidence="5" type="ORF">HR057_00525</name>
</gene>
<sequence length="320" mass="36777">MISRTMKTIILIFLLFSTFIIGCSQKNTENIQEETNNDDKIKIFTTLYPIEYFTKKIGTSHVEVESIIPLGSNAHTFEPTTKTMIEIAEGDAFIFTSEQMERYAHKIAEALDKENVKIIEAAKDIEMIQHEDDENHNENDEEEHSHGDVDPHVWIDPILSITIAENIKNSLIDLKPEASAEFETRFNELKAQLEQLDAKFRDLVKDKTSPQIVVSHAAYGYWEKRYGIKQLAISGLSSTNEPSQKQLQKIINVAKENDIKYVIFEQNITPKVAEIIKDEINAQSLYLHNLSVLREEDIKNNEDYFSLMEENLNTLKIALK</sequence>
<dbReference type="Gene3D" id="3.40.50.1980">
    <property type="entry name" value="Nitrogenase molybdenum iron protein domain"/>
    <property type="match status" value="2"/>
</dbReference>
<evidence type="ECO:0000256" key="2">
    <source>
        <dbReference type="ARBA" id="ARBA00022729"/>
    </source>
</evidence>
<organism evidence="5 6">
    <name type="scientific">Calidifontibacillus erzurumensis</name>
    <dbReference type="NCBI Taxonomy" id="2741433"/>
    <lineage>
        <taxon>Bacteria</taxon>
        <taxon>Bacillati</taxon>
        <taxon>Bacillota</taxon>
        <taxon>Bacilli</taxon>
        <taxon>Bacillales</taxon>
        <taxon>Bacillaceae</taxon>
        <taxon>Calidifontibacillus/Schinkia group</taxon>
        <taxon>Calidifontibacillus</taxon>
    </lineage>
</organism>
<keyword evidence="2" id="KW-0732">Signal</keyword>
<dbReference type="AlphaFoldDB" id="A0A8J8KD25"/>
<dbReference type="PANTHER" id="PTHR42953">
    <property type="entry name" value="HIGH-AFFINITY ZINC UPTAKE SYSTEM PROTEIN ZNUA-RELATED"/>
    <property type="match status" value="1"/>
</dbReference>
<feature type="coiled-coil region" evidence="4">
    <location>
        <begin position="179"/>
        <end position="206"/>
    </location>
</feature>
<dbReference type="InterPro" id="IPR006127">
    <property type="entry name" value="ZnuA-like"/>
</dbReference>
<dbReference type="PANTHER" id="PTHR42953:SF8">
    <property type="entry name" value="ZINT DOMAIN-CONTAINING PROTEIN"/>
    <property type="match status" value="1"/>
</dbReference>
<dbReference type="GO" id="GO:0030001">
    <property type="term" value="P:metal ion transport"/>
    <property type="evidence" value="ECO:0007669"/>
    <property type="project" value="InterPro"/>
</dbReference>
<name>A0A8J8KD25_9BACI</name>
<dbReference type="GO" id="GO:0046872">
    <property type="term" value="F:metal ion binding"/>
    <property type="evidence" value="ECO:0007669"/>
    <property type="project" value="InterPro"/>
</dbReference>
<dbReference type="SUPFAM" id="SSF53807">
    <property type="entry name" value="Helical backbone' metal receptor"/>
    <property type="match status" value="1"/>
</dbReference>
<evidence type="ECO:0000313" key="6">
    <source>
        <dbReference type="Proteomes" id="UP000625804"/>
    </source>
</evidence>
<dbReference type="PRINTS" id="PR00691">
    <property type="entry name" value="ADHESINB"/>
</dbReference>
<dbReference type="InterPro" id="IPR050492">
    <property type="entry name" value="Bact_metal-bind_prot9"/>
</dbReference>
<proteinExistence type="inferred from homology"/>
<dbReference type="InterPro" id="IPR006128">
    <property type="entry name" value="Lipoprotein_PsaA-like"/>
</dbReference>
<reference evidence="5" key="1">
    <citation type="submission" date="2020-06" db="EMBL/GenBank/DDBJ databases">
        <title>A novel thermopfilic bacterium from Erzurum, Turkey.</title>
        <authorList>
            <person name="Adiguzel A."/>
            <person name="Ay H."/>
            <person name="Baltaci M.O."/>
        </authorList>
    </citation>
    <scope>NUCLEOTIDE SEQUENCE</scope>
    <source>
        <strain evidence="5">P2</strain>
    </source>
</reference>
<accession>A0A8J8KD25</accession>
<comment type="caution">
    <text evidence="5">The sequence shown here is derived from an EMBL/GenBank/DDBJ whole genome shotgun (WGS) entry which is preliminary data.</text>
</comment>
<dbReference type="Pfam" id="PF01297">
    <property type="entry name" value="ZnuA"/>
    <property type="match status" value="1"/>
</dbReference>
<dbReference type="InterPro" id="IPR006129">
    <property type="entry name" value="AdhesinB"/>
</dbReference>
<evidence type="ECO:0000256" key="3">
    <source>
        <dbReference type="RuleBase" id="RU003512"/>
    </source>
</evidence>
<dbReference type="EMBL" id="JABTTE010000001">
    <property type="protein sequence ID" value="NSL50245.1"/>
    <property type="molecule type" value="Genomic_DNA"/>
</dbReference>
<dbReference type="PRINTS" id="PR00690">
    <property type="entry name" value="ADHESNFAMILY"/>
</dbReference>
<keyword evidence="4" id="KW-0175">Coiled coil</keyword>
<evidence type="ECO:0000256" key="4">
    <source>
        <dbReference type="SAM" id="Coils"/>
    </source>
</evidence>
<dbReference type="PROSITE" id="PS51257">
    <property type="entry name" value="PROKAR_LIPOPROTEIN"/>
    <property type="match status" value="1"/>
</dbReference>
<dbReference type="RefSeq" id="WP_173729448.1">
    <property type="nucleotide sequence ID" value="NZ_JABTTE010000001.1"/>
</dbReference>
<evidence type="ECO:0000256" key="1">
    <source>
        <dbReference type="ARBA" id="ARBA00022448"/>
    </source>
</evidence>
<comment type="similarity">
    <text evidence="3">Belongs to the bacterial solute-binding protein 9 family.</text>
</comment>
<keyword evidence="6" id="KW-1185">Reference proteome</keyword>
<dbReference type="GO" id="GO:0007155">
    <property type="term" value="P:cell adhesion"/>
    <property type="evidence" value="ECO:0007669"/>
    <property type="project" value="InterPro"/>
</dbReference>
<keyword evidence="1 3" id="KW-0813">Transport</keyword>
<dbReference type="Proteomes" id="UP000625804">
    <property type="component" value="Unassembled WGS sequence"/>
</dbReference>